<evidence type="ECO:0000256" key="4">
    <source>
        <dbReference type="ARBA" id="ARBA00023002"/>
    </source>
</evidence>
<feature type="domain" description="FAD-binding" evidence="6">
    <location>
        <begin position="424"/>
        <end position="490"/>
    </location>
</feature>
<name>A0A9P8BZJ9_9FUNG</name>
<dbReference type="AlphaFoldDB" id="A0A9P8BZJ9"/>
<evidence type="ECO:0000256" key="2">
    <source>
        <dbReference type="ARBA" id="ARBA00022630"/>
    </source>
</evidence>
<dbReference type="Gene3D" id="3.50.50.60">
    <property type="entry name" value="FAD/NAD(P)-binding domain"/>
    <property type="match status" value="2"/>
</dbReference>
<dbReference type="GO" id="GO:0071949">
    <property type="term" value="F:FAD binding"/>
    <property type="evidence" value="ECO:0007669"/>
    <property type="project" value="InterPro"/>
</dbReference>
<dbReference type="PANTHER" id="PTHR47356">
    <property type="entry name" value="FAD-DEPENDENT MONOOXYGENASE ASQG-RELATED"/>
    <property type="match status" value="1"/>
</dbReference>
<keyword evidence="2" id="KW-0285">Flavoprotein</keyword>
<dbReference type="InterPro" id="IPR002938">
    <property type="entry name" value="FAD-bd"/>
</dbReference>
<keyword evidence="8" id="KW-1185">Reference proteome</keyword>
<sequence length="814" mass="89617">MSGESKPNILIVGAGLGGVMLGALLEKADIPYLIVERATTVKPLGSALAVGPSMVPVFEQMGIDKEYLALGKRARYSMFIKENQEKLLALDYSPMDEFTGYPGFIVARPLFYSLLLNQIPTSKIHFGKRVDTILETNDKVEVHTTTGETFVGDILVGADGAYSSVRKGLYERLKKEGRLPEPDQEDLPFRCTCLVGQTEPLDLEVYSQLKDPRYPFFTTIGDDKQFIWSLFPTAENTIAWMLVEQLDAYTSRSAEEERTTNNAENAEWGPSATQSMMDKTRGFPIHFGDGKRTLGDMFDRTPKDLISKVSLEEKIFETWSGGRTVLLGDACHKLNPAGGQDAMALANLFYAMSSPSLSEIQTTFSEYRAERYPAAVKAFDASQTLSMLTGKNFGSKVALFVAQNLPDFLWRQFVKKMSPIKPPTVVIVGAGLGGIMLGALLEKCSVPYVILERASAVKPLGAAISVGCGLVPAFQQLGIFDKLVSLANPSLHSLVLREPKELLLTLDYTAIKGLYIHLNKRVLTISEKDNKVFVNSTDGSVYEGDILVGADGAYSTPLNATKFPELNNVDQPFATTLGKDLPYSWVLFTTSSRTISFMVVQHLDKYTNKTAERDRAGDDDNSEWGPNAAQVMCDLTRDFHIPFGTGDFTLGDLYDQTPKELISKVSLEEKVFETWFSGRTVLLGDGALTSMHDAIALGNLIYSLPSNSNESIETSFKEYQDERMPPAIDAYNSSKAMAKGMERGIGGWIAFQASKYMPLWVWNNLIVKPGCVHRPQIGFLERVKVEGSVVPAVSPSCEKARSVFEKRAGAVLAK</sequence>
<accession>A0A9P8BZJ9</accession>
<keyword evidence="3" id="KW-0274">FAD</keyword>
<reference evidence="7" key="1">
    <citation type="submission" date="2021-06" db="EMBL/GenBank/DDBJ databases">
        <title>Genome Sequence of Mortierella hyaline Strain SCG-10, a Cold-Adapted, Nitrate-Reducing Fungus Isolated from Soil in Minnesota, USA.</title>
        <authorList>
            <person name="Aldossari N."/>
        </authorList>
    </citation>
    <scope>NUCLEOTIDE SEQUENCE</scope>
    <source>
        <strain evidence="7">SCG-10</strain>
    </source>
</reference>
<dbReference type="InterPro" id="IPR036188">
    <property type="entry name" value="FAD/NAD-bd_sf"/>
</dbReference>
<dbReference type="GO" id="GO:0004497">
    <property type="term" value="F:monooxygenase activity"/>
    <property type="evidence" value="ECO:0007669"/>
    <property type="project" value="InterPro"/>
</dbReference>
<evidence type="ECO:0000256" key="1">
    <source>
        <dbReference type="ARBA" id="ARBA00007992"/>
    </source>
</evidence>
<dbReference type="Pfam" id="PF01494">
    <property type="entry name" value="FAD_binding_3"/>
    <property type="match status" value="2"/>
</dbReference>
<gene>
    <name evidence="7" type="ORF">KI688_005895</name>
</gene>
<dbReference type="SUPFAM" id="SSF51905">
    <property type="entry name" value="FAD/NAD(P)-binding domain"/>
    <property type="match status" value="2"/>
</dbReference>
<dbReference type="EMBL" id="JAHRHY010000002">
    <property type="protein sequence ID" value="KAG9071682.1"/>
    <property type="molecule type" value="Genomic_DNA"/>
</dbReference>
<dbReference type="PANTHER" id="PTHR47356:SF2">
    <property type="entry name" value="FAD-BINDING DOMAIN-CONTAINING PROTEIN-RELATED"/>
    <property type="match status" value="1"/>
</dbReference>
<dbReference type="InterPro" id="IPR050562">
    <property type="entry name" value="FAD_mOase_fung"/>
</dbReference>
<evidence type="ECO:0000256" key="5">
    <source>
        <dbReference type="SAM" id="MobiDB-lite"/>
    </source>
</evidence>
<evidence type="ECO:0000259" key="6">
    <source>
        <dbReference type="Pfam" id="PF01494"/>
    </source>
</evidence>
<evidence type="ECO:0000256" key="3">
    <source>
        <dbReference type="ARBA" id="ARBA00022827"/>
    </source>
</evidence>
<keyword evidence="4" id="KW-0560">Oxidoreductase</keyword>
<protein>
    <recommendedName>
        <fullName evidence="6">FAD-binding domain-containing protein</fullName>
    </recommendedName>
</protein>
<comment type="similarity">
    <text evidence="1">Belongs to the paxM FAD-dependent monooxygenase family.</text>
</comment>
<dbReference type="PRINTS" id="PR00420">
    <property type="entry name" value="RNGMNOXGNASE"/>
</dbReference>
<comment type="caution">
    <text evidence="7">The sequence shown here is derived from an EMBL/GenBank/DDBJ whole genome shotgun (WGS) entry which is preliminary data.</text>
</comment>
<feature type="domain" description="FAD-binding" evidence="6">
    <location>
        <begin position="9"/>
        <end position="340"/>
    </location>
</feature>
<dbReference type="Proteomes" id="UP000707451">
    <property type="component" value="Unassembled WGS sequence"/>
</dbReference>
<feature type="region of interest" description="Disordered" evidence="5">
    <location>
        <begin position="253"/>
        <end position="275"/>
    </location>
</feature>
<dbReference type="OrthoDB" id="10029326at2759"/>
<evidence type="ECO:0000313" key="8">
    <source>
        <dbReference type="Proteomes" id="UP000707451"/>
    </source>
</evidence>
<proteinExistence type="inferred from homology"/>
<organism evidence="7 8">
    <name type="scientific">Linnemannia hyalina</name>
    <dbReference type="NCBI Taxonomy" id="64524"/>
    <lineage>
        <taxon>Eukaryota</taxon>
        <taxon>Fungi</taxon>
        <taxon>Fungi incertae sedis</taxon>
        <taxon>Mucoromycota</taxon>
        <taxon>Mortierellomycotina</taxon>
        <taxon>Mortierellomycetes</taxon>
        <taxon>Mortierellales</taxon>
        <taxon>Mortierellaceae</taxon>
        <taxon>Linnemannia</taxon>
    </lineage>
</organism>
<evidence type="ECO:0000313" key="7">
    <source>
        <dbReference type="EMBL" id="KAG9071682.1"/>
    </source>
</evidence>